<evidence type="ECO:0000256" key="1">
    <source>
        <dbReference type="ARBA" id="ARBA00012528"/>
    </source>
</evidence>
<comment type="caution">
    <text evidence="5">The sequence shown here is derived from an EMBL/GenBank/DDBJ whole genome shotgun (WGS) entry which is preliminary data.</text>
</comment>
<reference evidence="5" key="2">
    <citation type="submission" date="2021-08" db="EMBL/GenBank/DDBJ databases">
        <authorList>
            <person name="Tani A."/>
            <person name="Ola A."/>
            <person name="Ogura Y."/>
            <person name="Katsura K."/>
            <person name="Hayashi T."/>
        </authorList>
    </citation>
    <scope>NUCLEOTIDE SEQUENCE</scope>
    <source>
        <strain evidence="5">DSM 14458</strain>
    </source>
</reference>
<keyword evidence="3" id="KW-1133">Transmembrane helix</keyword>
<dbReference type="InterPro" id="IPR029787">
    <property type="entry name" value="Nucleotide_cyclase"/>
</dbReference>
<dbReference type="PANTHER" id="PTHR45138:SF9">
    <property type="entry name" value="DIGUANYLATE CYCLASE DGCM-RELATED"/>
    <property type="match status" value="1"/>
</dbReference>
<keyword evidence="3" id="KW-0812">Transmembrane</keyword>
<dbReference type="NCBIfam" id="TIGR00254">
    <property type="entry name" value="GGDEF"/>
    <property type="match status" value="1"/>
</dbReference>
<feature type="transmembrane region" description="Helical" evidence="3">
    <location>
        <begin position="65"/>
        <end position="83"/>
    </location>
</feature>
<feature type="transmembrane region" description="Helical" evidence="3">
    <location>
        <begin position="92"/>
        <end position="113"/>
    </location>
</feature>
<dbReference type="SUPFAM" id="SSF55073">
    <property type="entry name" value="Nucleotide cyclase"/>
    <property type="match status" value="1"/>
</dbReference>
<proteinExistence type="predicted"/>
<reference evidence="5" key="1">
    <citation type="journal article" date="2021" name="Front. Microbiol.">
        <title>Comprehensive Comparative Genomics and Phenotyping of Methylobacterium Species.</title>
        <authorList>
            <person name="Alessa O."/>
            <person name="Ogura Y."/>
            <person name="Fujitani Y."/>
            <person name="Takami H."/>
            <person name="Hayashi T."/>
            <person name="Sahin N."/>
            <person name="Tani A."/>
        </authorList>
    </citation>
    <scope>NUCLEOTIDE SEQUENCE</scope>
    <source>
        <strain evidence="5">DSM 14458</strain>
    </source>
</reference>
<evidence type="ECO:0000256" key="2">
    <source>
        <dbReference type="ARBA" id="ARBA00034247"/>
    </source>
</evidence>
<evidence type="ECO:0000313" key="6">
    <source>
        <dbReference type="Proteomes" id="UP001055093"/>
    </source>
</evidence>
<keyword evidence="3" id="KW-0472">Membrane</keyword>
<evidence type="ECO:0000256" key="3">
    <source>
        <dbReference type="SAM" id="Phobius"/>
    </source>
</evidence>
<organism evidence="5 6">
    <name type="scientific">Methylorubrum suomiense</name>
    <dbReference type="NCBI Taxonomy" id="144191"/>
    <lineage>
        <taxon>Bacteria</taxon>
        <taxon>Pseudomonadati</taxon>
        <taxon>Pseudomonadota</taxon>
        <taxon>Alphaproteobacteria</taxon>
        <taxon>Hyphomicrobiales</taxon>
        <taxon>Methylobacteriaceae</taxon>
        <taxon>Methylorubrum</taxon>
    </lineage>
</organism>
<accession>A0ABQ4UU15</accession>
<feature type="domain" description="GGDEF" evidence="4">
    <location>
        <begin position="246"/>
        <end position="377"/>
    </location>
</feature>
<feature type="transmembrane region" description="Helical" evidence="3">
    <location>
        <begin position="6"/>
        <end position="25"/>
    </location>
</feature>
<keyword evidence="6" id="KW-1185">Reference proteome</keyword>
<dbReference type="CDD" id="cd01949">
    <property type="entry name" value="GGDEF"/>
    <property type="match status" value="1"/>
</dbReference>
<name>A0ABQ4UU15_9HYPH</name>
<dbReference type="EC" id="2.7.7.65" evidence="1"/>
<dbReference type="PANTHER" id="PTHR45138">
    <property type="entry name" value="REGULATORY COMPONENTS OF SENSORY TRANSDUCTION SYSTEM"/>
    <property type="match status" value="1"/>
</dbReference>
<dbReference type="SMART" id="SM00267">
    <property type="entry name" value="GGDEF"/>
    <property type="match status" value="1"/>
</dbReference>
<dbReference type="Pfam" id="PF00990">
    <property type="entry name" value="GGDEF"/>
    <property type="match status" value="1"/>
</dbReference>
<dbReference type="InterPro" id="IPR000160">
    <property type="entry name" value="GGDEF_dom"/>
</dbReference>
<dbReference type="Proteomes" id="UP001055093">
    <property type="component" value="Unassembled WGS sequence"/>
</dbReference>
<dbReference type="PROSITE" id="PS50887">
    <property type="entry name" value="GGDEF"/>
    <property type="match status" value="1"/>
</dbReference>
<protein>
    <recommendedName>
        <fullName evidence="1">diguanylate cyclase</fullName>
        <ecNumber evidence="1">2.7.7.65</ecNumber>
    </recommendedName>
</protein>
<evidence type="ECO:0000313" key="5">
    <source>
        <dbReference type="EMBL" id="GJE75604.1"/>
    </source>
</evidence>
<comment type="catalytic activity">
    <reaction evidence="2">
        <text>2 GTP = 3',3'-c-di-GMP + 2 diphosphate</text>
        <dbReference type="Rhea" id="RHEA:24898"/>
        <dbReference type="ChEBI" id="CHEBI:33019"/>
        <dbReference type="ChEBI" id="CHEBI:37565"/>
        <dbReference type="ChEBI" id="CHEBI:58805"/>
        <dbReference type="EC" id="2.7.7.65"/>
    </reaction>
</comment>
<feature type="transmembrane region" description="Helical" evidence="3">
    <location>
        <begin position="146"/>
        <end position="165"/>
    </location>
</feature>
<feature type="transmembrane region" description="Helical" evidence="3">
    <location>
        <begin position="185"/>
        <end position="208"/>
    </location>
</feature>
<dbReference type="RefSeq" id="WP_137827650.1">
    <property type="nucleotide sequence ID" value="NZ_BPRE01000006.1"/>
</dbReference>
<gene>
    <name evidence="5" type="ORF">BGCPKDLD_2189</name>
</gene>
<feature type="transmembrane region" description="Helical" evidence="3">
    <location>
        <begin position="37"/>
        <end position="59"/>
    </location>
</feature>
<sequence>MRLDVPTLFLMTVAVTFVVGVLFLLSWSQTRRERALAIWGIAHLLGSGASCMLALRGVIPDPVSIGLGNAVMIGAYGLIWSGVRAFEGRSPLIGWAVAGGLAWGVACLVPAFYGSLPARITLASTSAGLYCALGAWTTWHGRGEPLVSRYPAAVLLATYAGLYFIRIPLSLVYPPPAIVPGSDSPWFAALCFVGTLYAVAVAFVLMALTKERAEREQRIAAETDALTGVASRRAFVGRAEACLATRSAALLLLDLDHFKAINDAYGHSVGDAVLTAFCHAAEPMLPRGAVFGRLGGEEFACLLPETGPALAARFAEGVRDSVGRIAHADYPDLKVSVSIGIATGRAGSVLDDLLRRADGALYQAKDGGRDRVMVAREPAFGLAA</sequence>
<dbReference type="InterPro" id="IPR043128">
    <property type="entry name" value="Rev_trsase/Diguanyl_cyclase"/>
</dbReference>
<dbReference type="InterPro" id="IPR050469">
    <property type="entry name" value="Diguanylate_Cyclase"/>
</dbReference>
<feature type="transmembrane region" description="Helical" evidence="3">
    <location>
        <begin position="119"/>
        <end position="139"/>
    </location>
</feature>
<dbReference type="EMBL" id="BPRE01000006">
    <property type="protein sequence ID" value="GJE75604.1"/>
    <property type="molecule type" value="Genomic_DNA"/>
</dbReference>
<dbReference type="Gene3D" id="3.30.70.270">
    <property type="match status" value="1"/>
</dbReference>
<evidence type="ECO:0000259" key="4">
    <source>
        <dbReference type="PROSITE" id="PS50887"/>
    </source>
</evidence>